<dbReference type="EMBL" id="CM047588">
    <property type="protein sequence ID" value="KAI9906131.1"/>
    <property type="molecule type" value="Genomic_DNA"/>
</dbReference>
<proteinExistence type="predicted"/>
<dbReference type="Proteomes" id="UP001163321">
    <property type="component" value="Chromosome 9"/>
</dbReference>
<organism evidence="1 2">
    <name type="scientific">Peronosclerospora sorghi</name>
    <dbReference type="NCBI Taxonomy" id="230839"/>
    <lineage>
        <taxon>Eukaryota</taxon>
        <taxon>Sar</taxon>
        <taxon>Stramenopiles</taxon>
        <taxon>Oomycota</taxon>
        <taxon>Peronosporomycetes</taxon>
        <taxon>Peronosporales</taxon>
        <taxon>Peronosporaceae</taxon>
        <taxon>Peronosclerospora</taxon>
    </lineage>
</organism>
<sequence length="191" mass="21917">MLVIYEWFLILLNQKAMANQAAKKAQRASASLSTRLQQWIVPINVLYLLYCIVWHYLSVTVWTLMGYVFLTAITYFSYSWVIGAVEEGGTSEYAMDVLIITLFVQAGLMISSYFWLVYLVIPGYLLYHGGRMVLTYVFTPDPTDQEDPALLKKNEKSPRKAARPKFKTSRRNTVGKKMLSRRYLPSCDVSA</sequence>
<reference evidence="1 2" key="1">
    <citation type="journal article" date="2022" name="bioRxiv">
        <title>The genome of the oomycete Peronosclerospora sorghi, a cosmopolitan pathogen of maize and sorghum, is inflated with dispersed pseudogenes.</title>
        <authorList>
            <person name="Fletcher K."/>
            <person name="Martin F."/>
            <person name="Isakeit T."/>
            <person name="Cavanaugh K."/>
            <person name="Magill C."/>
            <person name="Michelmore R."/>
        </authorList>
    </citation>
    <scope>NUCLEOTIDE SEQUENCE [LARGE SCALE GENOMIC DNA]</scope>
    <source>
        <strain evidence="1">P6</strain>
    </source>
</reference>
<comment type="caution">
    <text evidence="1">The sequence shown here is derived from an EMBL/GenBank/DDBJ whole genome shotgun (WGS) entry which is preliminary data.</text>
</comment>
<accession>A0ACC0VJ29</accession>
<evidence type="ECO:0000313" key="2">
    <source>
        <dbReference type="Proteomes" id="UP001163321"/>
    </source>
</evidence>
<evidence type="ECO:0000313" key="1">
    <source>
        <dbReference type="EMBL" id="KAI9906131.1"/>
    </source>
</evidence>
<name>A0ACC0VJ29_9STRA</name>
<gene>
    <name evidence="1" type="ORF">PsorP6_014153</name>
</gene>
<protein>
    <submittedName>
        <fullName evidence="1">Uncharacterized protein</fullName>
    </submittedName>
</protein>
<keyword evidence="2" id="KW-1185">Reference proteome</keyword>